<evidence type="ECO:0000256" key="6">
    <source>
        <dbReference type="ARBA" id="ARBA00023237"/>
    </source>
</evidence>
<dbReference type="InterPro" id="IPR003423">
    <property type="entry name" value="OMP_efflux"/>
</dbReference>
<dbReference type="GO" id="GO:1990281">
    <property type="term" value="C:efflux pump complex"/>
    <property type="evidence" value="ECO:0007669"/>
    <property type="project" value="TreeGrafter"/>
</dbReference>
<evidence type="ECO:0000256" key="1">
    <source>
        <dbReference type="ARBA" id="ARBA00004442"/>
    </source>
</evidence>
<dbReference type="SUPFAM" id="SSF56954">
    <property type="entry name" value="Outer membrane efflux proteins (OEP)"/>
    <property type="match status" value="1"/>
</dbReference>
<accession>A0A3B1ASR8</accession>
<dbReference type="GO" id="GO:0009279">
    <property type="term" value="C:cell outer membrane"/>
    <property type="evidence" value="ECO:0007669"/>
    <property type="project" value="UniProtKB-SubCell"/>
</dbReference>
<dbReference type="GO" id="GO:0015288">
    <property type="term" value="F:porin activity"/>
    <property type="evidence" value="ECO:0007669"/>
    <property type="project" value="TreeGrafter"/>
</dbReference>
<reference evidence="7" key="1">
    <citation type="submission" date="2018-06" db="EMBL/GenBank/DDBJ databases">
        <authorList>
            <person name="Zhirakovskaya E."/>
        </authorList>
    </citation>
    <scope>NUCLEOTIDE SEQUENCE</scope>
</reference>
<gene>
    <name evidence="7" type="ORF">MNBD_GAMMA25-1442</name>
</gene>
<dbReference type="EMBL" id="UOFY01000010">
    <property type="protein sequence ID" value="VAX06792.1"/>
    <property type="molecule type" value="Genomic_DNA"/>
</dbReference>
<dbReference type="PANTHER" id="PTHR30026:SF20">
    <property type="entry name" value="OUTER MEMBRANE PROTEIN TOLC"/>
    <property type="match status" value="1"/>
</dbReference>
<evidence type="ECO:0000313" key="7">
    <source>
        <dbReference type="EMBL" id="VAX06792.1"/>
    </source>
</evidence>
<dbReference type="InterPro" id="IPR010130">
    <property type="entry name" value="T1SS_OMP_TolC"/>
</dbReference>
<keyword evidence="3" id="KW-1134">Transmembrane beta strand</keyword>
<organism evidence="7">
    <name type="scientific">hydrothermal vent metagenome</name>
    <dbReference type="NCBI Taxonomy" id="652676"/>
    <lineage>
        <taxon>unclassified sequences</taxon>
        <taxon>metagenomes</taxon>
        <taxon>ecological metagenomes</taxon>
    </lineage>
</organism>
<dbReference type="AlphaFoldDB" id="A0A3B1ASR8"/>
<evidence type="ECO:0000256" key="5">
    <source>
        <dbReference type="ARBA" id="ARBA00023136"/>
    </source>
</evidence>
<evidence type="ECO:0000256" key="4">
    <source>
        <dbReference type="ARBA" id="ARBA00022692"/>
    </source>
</evidence>
<dbReference type="Gene3D" id="1.20.1600.10">
    <property type="entry name" value="Outer membrane efflux proteins (OEP)"/>
    <property type="match status" value="1"/>
</dbReference>
<keyword evidence="2" id="KW-0813">Transport</keyword>
<keyword evidence="5" id="KW-0472">Membrane</keyword>
<comment type="subcellular location">
    <subcellularLocation>
        <location evidence="1">Cell outer membrane</location>
    </subcellularLocation>
</comment>
<dbReference type="NCBIfam" id="TIGR01844">
    <property type="entry name" value="type_I_sec_TolC"/>
    <property type="match status" value="1"/>
</dbReference>
<keyword evidence="6" id="KW-0998">Cell outer membrane</keyword>
<evidence type="ECO:0000256" key="3">
    <source>
        <dbReference type="ARBA" id="ARBA00022452"/>
    </source>
</evidence>
<protein>
    <submittedName>
        <fullName evidence="7">Type I secretion outer membrane protein, TolC</fullName>
    </submittedName>
</protein>
<sequence length="450" mass="51101">MLQQTCPPCLRILSPVITLLCLFNISSVQAENLEEIYRKALTSDPLFIGSLHTRRAAEESLDQAQASYLPNISLDIERTETTQDVISSDNAVFETGQTRFPTNSYTLKLTQPLFQWGSIVRIRQAEVESKRAEIEYFKARQDLILRTSERYMKVLAAQDLLEFSQTEKAAVKRQLDLATGRFKMGLARKTDKLDAEARYAWVESVNVENRFAVEDTQQELRESTGELPENLSRLKTDITLSQPEPLDLQAWIDIAMESNPDILIARYAVEIARHEQERQKAGHLPTLDVVARQNYRETGGTLFGGGSEVKNRDILLRFSLPIYEGGLVSSRSRETAELYAKSKQDLEQETRLVLRKTTGAYHGVISAISKVRALDHAVLSQQRTLKAKRAGFKSGLNTNINVLDAERDLYQAKKDYAQARYEYLLNSLRLKKVTGNLTEQDLLAINNWLQ</sequence>
<name>A0A3B1ASR8_9ZZZZ</name>
<proteinExistence type="predicted"/>
<evidence type="ECO:0000256" key="2">
    <source>
        <dbReference type="ARBA" id="ARBA00022448"/>
    </source>
</evidence>
<dbReference type="Pfam" id="PF02321">
    <property type="entry name" value="OEP"/>
    <property type="match status" value="2"/>
</dbReference>
<dbReference type="PANTHER" id="PTHR30026">
    <property type="entry name" value="OUTER MEMBRANE PROTEIN TOLC"/>
    <property type="match status" value="1"/>
</dbReference>
<dbReference type="InterPro" id="IPR051906">
    <property type="entry name" value="TolC-like"/>
</dbReference>
<dbReference type="GO" id="GO:0015562">
    <property type="term" value="F:efflux transmembrane transporter activity"/>
    <property type="evidence" value="ECO:0007669"/>
    <property type="project" value="InterPro"/>
</dbReference>
<keyword evidence="4" id="KW-0812">Transmembrane</keyword>